<organism evidence="1 2">
    <name type="scientific">Georgenia halotolerans</name>
    <dbReference type="NCBI Taxonomy" id="3028317"/>
    <lineage>
        <taxon>Bacteria</taxon>
        <taxon>Bacillati</taxon>
        <taxon>Actinomycetota</taxon>
        <taxon>Actinomycetes</taxon>
        <taxon>Micrococcales</taxon>
        <taxon>Bogoriellaceae</taxon>
        <taxon>Georgenia</taxon>
    </lineage>
</organism>
<reference evidence="1" key="1">
    <citation type="submission" date="2023-02" db="EMBL/GenBank/DDBJ databases">
        <title>Georgenia sp.10Sc9-8, isolated from a soil sample collected from the Taklamakan desert.</title>
        <authorList>
            <person name="Liu S."/>
        </authorList>
    </citation>
    <scope>NUCLEOTIDE SEQUENCE</scope>
    <source>
        <strain evidence="1">10Sc9-8</strain>
    </source>
</reference>
<dbReference type="Proteomes" id="UP001165561">
    <property type="component" value="Unassembled WGS sequence"/>
</dbReference>
<accession>A0ABT5TXF4</accession>
<dbReference type="EMBL" id="JARACI010000967">
    <property type="protein sequence ID" value="MDD9206751.1"/>
    <property type="molecule type" value="Genomic_DNA"/>
</dbReference>
<protein>
    <submittedName>
        <fullName evidence="1">Uncharacterized protein</fullName>
    </submittedName>
</protein>
<evidence type="ECO:0000313" key="2">
    <source>
        <dbReference type="Proteomes" id="UP001165561"/>
    </source>
</evidence>
<keyword evidence="2" id="KW-1185">Reference proteome</keyword>
<gene>
    <name evidence="1" type="ORF">PU560_09770</name>
</gene>
<evidence type="ECO:0000313" key="1">
    <source>
        <dbReference type="EMBL" id="MDD9206751.1"/>
    </source>
</evidence>
<comment type="caution">
    <text evidence="1">The sequence shown here is derived from an EMBL/GenBank/DDBJ whole genome shotgun (WGS) entry which is preliminary data.</text>
</comment>
<sequence length="130" mass="14168">MHFHVHFAVGRFVPRGLIDSAWGRGWVSIKMLGGLPHGSGALAEARVAARYLSKYATKSFVDAGTRLTGMHRYDLAQGFQPKAVRLEGPTKDAVLDRASEHLGMAGPDRVWSSADVEDWAGPPAIWAQWG</sequence>
<proteinExistence type="predicted"/>
<name>A0ABT5TXF4_9MICO</name>